<gene>
    <name evidence="3" type="ORF">LYSHEL_30310</name>
</gene>
<accession>A0ABM7QHH4</accession>
<evidence type="ECO:0000256" key="1">
    <source>
        <dbReference type="SAM" id="MobiDB-lite"/>
    </source>
</evidence>
<dbReference type="RefSeq" id="WP_213434904.1">
    <property type="nucleotide sequence ID" value="NZ_AP024546.1"/>
</dbReference>
<keyword evidence="2" id="KW-0732">Signal</keyword>
<evidence type="ECO:0000256" key="2">
    <source>
        <dbReference type="SAM" id="SignalP"/>
    </source>
</evidence>
<reference evidence="3 4" key="1">
    <citation type="submission" date="2021-03" db="EMBL/GenBank/DDBJ databases">
        <title>Complete Genome Sequences of Two Lysobacter Strains Isolated from Sea Water (Lysobacter caseinilyticus) and Soil (Lysobacter helvus) in South Korea.</title>
        <authorList>
            <person name="Watanabe Y."/>
            <person name="Arakawa K."/>
        </authorList>
    </citation>
    <scope>NUCLEOTIDE SEQUENCE [LARGE SCALE GENOMIC DNA]</scope>
    <source>
        <strain evidence="3 4">D10</strain>
    </source>
</reference>
<keyword evidence="4" id="KW-1185">Reference proteome</keyword>
<protein>
    <recommendedName>
        <fullName evidence="5">Secreted protein</fullName>
    </recommendedName>
</protein>
<proteinExistence type="predicted"/>
<organism evidence="3 4">
    <name type="scientific">Lysobacter helvus</name>
    <dbReference type="NCBI Taxonomy" id="2675059"/>
    <lineage>
        <taxon>Bacteria</taxon>
        <taxon>Pseudomonadati</taxon>
        <taxon>Pseudomonadota</taxon>
        <taxon>Gammaproteobacteria</taxon>
        <taxon>Lysobacterales</taxon>
        <taxon>Lysobacteraceae</taxon>
        <taxon>Lysobacter</taxon>
    </lineage>
</organism>
<dbReference type="Proteomes" id="UP000680514">
    <property type="component" value="Chromosome"/>
</dbReference>
<evidence type="ECO:0000313" key="3">
    <source>
        <dbReference type="EMBL" id="BCT97160.1"/>
    </source>
</evidence>
<evidence type="ECO:0008006" key="5">
    <source>
        <dbReference type="Google" id="ProtNLM"/>
    </source>
</evidence>
<name>A0ABM7QHH4_9GAMM</name>
<feature type="signal peptide" evidence="2">
    <location>
        <begin position="1"/>
        <end position="25"/>
    </location>
</feature>
<evidence type="ECO:0000313" key="4">
    <source>
        <dbReference type="Proteomes" id="UP000680514"/>
    </source>
</evidence>
<feature type="region of interest" description="Disordered" evidence="1">
    <location>
        <begin position="77"/>
        <end position="113"/>
    </location>
</feature>
<sequence length="113" mass="11421">MNRKLHNTVTALAATTGLLVLSLMAAAPVAPLDAASLAPATASTRAPTDAQIERIVGAAAEAATLAVIAAAFAESDQRATIDTTSPAPAPARKHASRGRQSVAMPFFSFAPRG</sequence>
<feature type="chain" id="PRO_5046099867" description="Secreted protein" evidence="2">
    <location>
        <begin position="26"/>
        <end position="113"/>
    </location>
</feature>
<dbReference type="EMBL" id="AP024546">
    <property type="protein sequence ID" value="BCT97160.1"/>
    <property type="molecule type" value="Genomic_DNA"/>
</dbReference>